<name>A0A8X6MGQ7_NEPPI</name>
<evidence type="ECO:0000313" key="4">
    <source>
        <dbReference type="Proteomes" id="UP000887013"/>
    </source>
</evidence>
<reference evidence="2" key="1">
    <citation type="submission" date="2020-08" db="EMBL/GenBank/DDBJ databases">
        <title>Multicomponent nature underlies the extraordinary mechanical properties of spider dragline silk.</title>
        <authorList>
            <person name="Kono N."/>
            <person name="Nakamura H."/>
            <person name="Mori M."/>
            <person name="Yoshida Y."/>
            <person name="Ohtoshi R."/>
            <person name="Malay A.D."/>
            <person name="Moran D.A.P."/>
            <person name="Tomita M."/>
            <person name="Numata K."/>
            <person name="Arakawa K."/>
        </authorList>
    </citation>
    <scope>NUCLEOTIDE SEQUENCE</scope>
</reference>
<feature type="non-terminal residue" evidence="2">
    <location>
        <position position="1"/>
    </location>
</feature>
<comment type="caution">
    <text evidence="2">The sequence shown here is derived from an EMBL/GenBank/DDBJ whole genome shotgun (WGS) entry which is preliminary data.</text>
</comment>
<feature type="region of interest" description="Disordered" evidence="1">
    <location>
        <begin position="36"/>
        <end position="115"/>
    </location>
</feature>
<evidence type="ECO:0000313" key="2">
    <source>
        <dbReference type="EMBL" id="GFS51649.1"/>
    </source>
</evidence>
<dbReference type="Proteomes" id="UP000887013">
    <property type="component" value="Unassembled WGS sequence"/>
</dbReference>
<proteinExistence type="predicted"/>
<sequence>MVWSSIVKFGSCVTNLLSPKSSCWLRRSISDWRPERQIRTAGRQSLDEPPLGNPRGLQPTAVRYQQRDRSVHRDHQHRRGPLDLRQHRIPRTHEDGGGLFRLPSGGRSGLQTRRQEPLRGHHHLWRVLLHRWKRQRYHGTQ</sequence>
<accession>A0A8X6MGQ7</accession>
<dbReference type="AlphaFoldDB" id="A0A8X6MGQ7"/>
<keyword evidence="4" id="KW-1185">Reference proteome</keyword>
<dbReference type="EMBL" id="BMAW01050084">
    <property type="protein sequence ID" value="GFS73789.1"/>
    <property type="molecule type" value="Genomic_DNA"/>
</dbReference>
<feature type="compositionally biased region" description="Basic and acidic residues" evidence="1">
    <location>
        <begin position="80"/>
        <end position="96"/>
    </location>
</feature>
<dbReference type="EMBL" id="BMAW01045736">
    <property type="protein sequence ID" value="GFS51649.1"/>
    <property type="molecule type" value="Genomic_DNA"/>
</dbReference>
<gene>
    <name evidence="2" type="ORF">NPIL_352191</name>
    <name evidence="3" type="ORF">NPIL_622481</name>
</gene>
<evidence type="ECO:0000313" key="3">
    <source>
        <dbReference type="EMBL" id="GFS73789.1"/>
    </source>
</evidence>
<organism evidence="2 4">
    <name type="scientific">Nephila pilipes</name>
    <name type="common">Giant wood spider</name>
    <name type="synonym">Nephila maculata</name>
    <dbReference type="NCBI Taxonomy" id="299642"/>
    <lineage>
        <taxon>Eukaryota</taxon>
        <taxon>Metazoa</taxon>
        <taxon>Ecdysozoa</taxon>
        <taxon>Arthropoda</taxon>
        <taxon>Chelicerata</taxon>
        <taxon>Arachnida</taxon>
        <taxon>Araneae</taxon>
        <taxon>Araneomorphae</taxon>
        <taxon>Entelegynae</taxon>
        <taxon>Araneoidea</taxon>
        <taxon>Nephilidae</taxon>
        <taxon>Nephila</taxon>
    </lineage>
</organism>
<protein>
    <submittedName>
        <fullName evidence="2">Uncharacterized protein</fullName>
    </submittedName>
</protein>
<evidence type="ECO:0000256" key="1">
    <source>
        <dbReference type="SAM" id="MobiDB-lite"/>
    </source>
</evidence>